<gene>
    <name evidence="2" type="ORF">GCM10010334_62060</name>
</gene>
<dbReference type="RefSeq" id="WP_229898328.1">
    <property type="nucleotide sequence ID" value="NZ_BMVC01000014.1"/>
</dbReference>
<name>A0A918X3K0_9ACTN</name>
<protein>
    <recommendedName>
        <fullName evidence="1">DUF7660 domain-containing protein</fullName>
    </recommendedName>
</protein>
<feature type="domain" description="DUF7660" evidence="1">
    <location>
        <begin position="18"/>
        <end position="90"/>
    </location>
</feature>
<evidence type="ECO:0000313" key="2">
    <source>
        <dbReference type="EMBL" id="GHD08597.1"/>
    </source>
</evidence>
<organism evidence="2 3">
    <name type="scientific">Streptomyces finlayi</name>
    <dbReference type="NCBI Taxonomy" id="67296"/>
    <lineage>
        <taxon>Bacteria</taxon>
        <taxon>Bacillati</taxon>
        <taxon>Actinomycetota</taxon>
        <taxon>Actinomycetes</taxon>
        <taxon>Kitasatosporales</taxon>
        <taxon>Streptomycetaceae</taxon>
        <taxon>Streptomyces</taxon>
    </lineage>
</organism>
<evidence type="ECO:0000313" key="3">
    <source>
        <dbReference type="Proteomes" id="UP000638353"/>
    </source>
</evidence>
<dbReference type="Proteomes" id="UP000638353">
    <property type="component" value="Unassembled WGS sequence"/>
</dbReference>
<reference evidence="2" key="2">
    <citation type="submission" date="2020-09" db="EMBL/GenBank/DDBJ databases">
        <authorList>
            <person name="Sun Q."/>
            <person name="Ohkuma M."/>
        </authorList>
    </citation>
    <scope>NUCLEOTIDE SEQUENCE</scope>
    <source>
        <strain evidence="2">JCM 4637</strain>
    </source>
</reference>
<reference evidence="2" key="1">
    <citation type="journal article" date="2014" name="Int. J. Syst. Evol. Microbiol.">
        <title>Complete genome sequence of Corynebacterium casei LMG S-19264T (=DSM 44701T), isolated from a smear-ripened cheese.</title>
        <authorList>
            <consortium name="US DOE Joint Genome Institute (JGI-PGF)"/>
            <person name="Walter F."/>
            <person name="Albersmeier A."/>
            <person name="Kalinowski J."/>
            <person name="Ruckert C."/>
        </authorList>
    </citation>
    <scope>NUCLEOTIDE SEQUENCE</scope>
    <source>
        <strain evidence="2">JCM 4637</strain>
    </source>
</reference>
<evidence type="ECO:0000259" key="1">
    <source>
        <dbReference type="Pfam" id="PF24693"/>
    </source>
</evidence>
<dbReference type="AlphaFoldDB" id="A0A918X3K0"/>
<dbReference type="EMBL" id="BMVC01000014">
    <property type="protein sequence ID" value="GHD08597.1"/>
    <property type="molecule type" value="Genomic_DNA"/>
</dbReference>
<dbReference type="Pfam" id="PF24693">
    <property type="entry name" value="DUF7660"/>
    <property type="match status" value="1"/>
</dbReference>
<sequence>MEPNEPVVDMNLGDEIQTREELATFVRGLREEFLRQGQEWENADLDTFLEALAAWIDDAEGSYRDFGKELPREGDWTFFAQSLRAATMYE</sequence>
<dbReference type="InterPro" id="IPR056077">
    <property type="entry name" value="DUF7660"/>
</dbReference>
<accession>A0A918X3K0</accession>
<comment type="caution">
    <text evidence="2">The sequence shown here is derived from an EMBL/GenBank/DDBJ whole genome shotgun (WGS) entry which is preliminary data.</text>
</comment>
<proteinExistence type="predicted"/>